<evidence type="ECO:0000313" key="10">
    <source>
        <dbReference type="EMBL" id="GGB90612.1"/>
    </source>
</evidence>
<name>A0A916TQ93_9SPHN</name>
<evidence type="ECO:0000256" key="1">
    <source>
        <dbReference type="ARBA" id="ARBA00004651"/>
    </source>
</evidence>
<keyword evidence="3" id="KW-1003">Cell membrane</keyword>
<dbReference type="RefSeq" id="WP_188768316.1">
    <property type="nucleotide sequence ID" value="NZ_BMHK01000003.1"/>
</dbReference>
<evidence type="ECO:0000256" key="2">
    <source>
        <dbReference type="ARBA" id="ARBA00006448"/>
    </source>
</evidence>
<evidence type="ECO:0000256" key="5">
    <source>
        <dbReference type="ARBA" id="ARBA00022989"/>
    </source>
</evidence>
<keyword evidence="4 7" id="KW-0812">Transmembrane</keyword>
<keyword evidence="5 7" id="KW-1133">Transmembrane helix</keyword>
<evidence type="ECO:0000313" key="11">
    <source>
        <dbReference type="Proteomes" id="UP000608154"/>
    </source>
</evidence>
<reference evidence="10" key="1">
    <citation type="journal article" date="2014" name="Int. J. Syst. Evol. Microbiol.">
        <title>Complete genome sequence of Corynebacterium casei LMG S-19264T (=DSM 44701T), isolated from a smear-ripened cheese.</title>
        <authorList>
            <consortium name="US DOE Joint Genome Institute (JGI-PGF)"/>
            <person name="Walter F."/>
            <person name="Albersmeier A."/>
            <person name="Kalinowski J."/>
            <person name="Ruckert C."/>
        </authorList>
    </citation>
    <scope>NUCLEOTIDE SEQUENCE</scope>
    <source>
        <strain evidence="10">CGMCC 1.15095</strain>
    </source>
</reference>
<feature type="transmembrane region" description="Helical" evidence="7">
    <location>
        <begin position="6"/>
        <end position="22"/>
    </location>
</feature>
<dbReference type="PANTHER" id="PTHR34582">
    <property type="entry name" value="UPF0702 TRANSMEMBRANE PROTEIN YCAP"/>
    <property type="match status" value="1"/>
</dbReference>
<dbReference type="AlphaFoldDB" id="A0A916TQ93"/>
<dbReference type="InterPro" id="IPR023090">
    <property type="entry name" value="UPF0702_alpha/beta_dom_sf"/>
</dbReference>
<evidence type="ECO:0000259" key="9">
    <source>
        <dbReference type="Pfam" id="PF20730"/>
    </source>
</evidence>
<evidence type="ECO:0000256" key="4">
    <source>
        <dbReference type="ARBA" id="ARBA00022692"/>
    </source>
</evidence>
<feature type="domain" description="YetF-like N-terminal transmembrane" evidence="9">
    <location>
        <begin position="2"/>
        <end position="72"/>
    </location>
</feature>
<dbReference type="InterPro" id="IPR007353">
    <property type="entry name" value="DUF421"/>
</dbReference>
<dbReference type="EMBL" id="BMHK01000003">
    <property type="protein sequence ID" value="GGB90612.1"/>
    <property type="molecule type" value="Genomic_DNA"/>
</dbReference>
<evidence type="ECO:0000256" key="7">
    <source>
        <dbReference type="SAM" id="Phobius"/>
    </source>
</evidence>
<reference evidence="10" key="2">
    <citation type="submission" date="2020-09" db="EMBL/GenBank/DDBJ databases">
        <authorList>
            <person name="Sun Q."/>
            <person name="Zhou Y."/>
        </authorList>
    </citation>
    <scope>NUCLEOTIDE SEQUENCE</scope>
    <source>
        <strain evidence="10">CGMCC 1.15095</strain>
    </source>
</reference>
<feature type="transmembrane region" description="Helical" evidence="7">
    <location>
        <begin position="54"/>
        <end position="75"/>
    </location>
</feature>
<evidence type="ECO:0000256" key="6">
    <source>
        <dbReference type="ARBA" id="ARBA00023136"/>
    </source>
</evidence>
<keyword evidence="11" id="KW-1185">Reference proteome</keyword>
<gene>
    <name evidence="10" type="ORF">GCM10011494_06210</name>
</gene>
<protein>
    <submittedName>
        <fullName evidence="10">DUF421 domain-containing protein</fullName>
    </submittedName>
</protein>
<evidence type="ECO:0000259" key="8">
    <source>
        <dbReference type="Pfam" id="PF04239"/>
    </source>
</evidence>
<keyword evidence="6 7" id="KW-0472">Membrane</keyword>
<feature type="domain" description="YetF C-terminal" evidence="8">
    <location>
        <begin position="78"/>
        <end position="147"/>
    </location>
</feature>
<organism evidence="10 11">
    <name type="scientific">Novosphingobium endophyticum</name>
    <dbReference type="NCBI Taxonomy" id="1955250"/>
    <lineage>
        <taxon>Bacteria</taxon>
        <taxon>Pseudomonadati</taxon>
        <taxon>Pseudomonadota</taxon>
        <taxon>Alphaproteobacteria</taxon>
        <taxon>Sphingomonadales</taxon>
        <taxon>Sphingomonadaceae</taxon>
        <taxon>Novosphingobium</taxon>
    </lineage>
</organism>
<dbReference type="InterPro" id="IPR048454">
    <property type="entry name" value="YetF_N"/>
</dbReference>
<accession>A0A916TQ93</accession>
<comment type="similarity">
    <text evidence="2">Belongs to the UPF0702 family.</text>
</comment>
<dbReference type="GO" id="GO:0005886">
    <property type="term" value="C:plasma membrane"/>
    <property type="evidence" value="ECO:0007669"/>
    <property type="project" value="UniProtKB-SubCell"/>
</dbReference>
<comment type="caution">
    <text evidence="10">The sequence shown here is derived from an EMBL/GenBank/DDBJ whole genome shotgun (WGS) entry which is preliminary data.</text>
</comment>
<proteinExistence type="inferred from homology"/>
<comment type="subcellular location">
    <subcellularLocation>
        <location evidence="1">Cell membrane</location>
        <topology evidence="1">Multi-pass membrane protein</topology>
    </subcellularLocation>
</comment>
<sequence length="161" mass="17630">MEIVLRASVMFLVVYGLLRLMGKREMGQLAPFELVSLIVMGDLIQQGVTHQDFSLTGATLAIFTFAAWSLLFSVIGHRFSGVRGVLSSPPVVLVRHGEMIQRNLDIERIDSDELASEMRLAGIDSLDQVAWAILESEGKISFIRADKGDVDPRTGGEEVAA</sequence>
<dbReference type="Proteomes" id="UP000608154">
    <property type="component" value="Unassembled WGS sequence"/>
</dbReference>
<dbReference type="PANTHER" id="PTHR34582:SF6">
    <property type="entry name" value="UPF0702 TRANSMEMBRANE PROTEIN YCAP"/>
    <property type="match status" value="1"/>
</dbReference>
<dbReference type="Pfam" id="PF20730">
    <property type="entry name" value="YetF_N"/>
    <property type="match status" value="1"/>
</dbReference>
<dbReference type="Gene3D" id="3.30.240.20">
    <property type="entry name" value="bsu07140 like domains"/>
    <property type="match status" value="1"/>
</dbReference>
<dbReference type="Pfam" id="PF04239">
    <property type="entry name" value="DUF421"/>
    <property type="match status" value="1"/>
</dbReference>
<evidence type="ECO:0000256" key="3">
    <source>
        <dbReference type="ARBA" id="ARBA00022475"/>
    </source>
</evidence>